<dbReference type="Pfam" id="PF03738">
    <property type="entry name" value="GSP_synth"/>
    <property type="match status" value="1"/>
</dbReference>
<dbReference type="EMBL" id="CP041636">
    <property type="protein sequence ID" value="QDO98490.1"/>
    <property type="molecule type" value="Genomic_DNA"/>
</dbReference>
<feature type="domain" description="Glutathionylspermidine synthase pre-ATP-grasp-like" evidence="6">
    <location>
        <begin position="42"/>
        <end position="290"/>
    </location>
</feature>
<evidence type="ECO:0000256" key="5">
    <source>
        <dbReference type="ARBA" id="ARBA00022842"/>
    </source>
</evidence>
<evidence type="ECO:0000259" key="6">
    <source>
        <dbReference type="Pfam" id="PF03738"/>
    </source>
</evidence>
<evidence type="ECO:0000313" key="8">
    <source>
        <dbReference type="Proteomes" id="UP000317496"/>
    </source>
</evidence>
<dbReference type="OrthoDB" id="9765517at2"/>
<sequence>MPRDPCFPDAGARTIFVVMQRLTVAPCPDWHDRAAAAGFPAAGVTAWCQDAAWRFSPGDIEVLGDAAQRLEDLCLDWVEDVVSRGDYAAFGLPDEACALIEDSWRRQDKNLLGRLDLVWNGRDAPQLLRYAADAPAGLCDAAQMQAEWLDCHCNHCDQFNGIHEMLVEAWKHFGLWGHRVHIGAGREDAEGRSCADYLRDTAQVAGLDASLLHLEDLRWNGKRFTDQTAKPITVLCKLSPWSDLLRHPLNEHLRSAGMRLIEPAWKLLLTQEATLPGLRAAFPDDAHLRPVTALPTADGHAPVLGVWIVASRACGLGVSESGRDGTRFVPHMFE</sequence>
<dbReference type="Proteomes" id="UP000317496">
    <property type="component" value="Chromosome"/>
</dbReference>
<dbReference type="RefSeq" id="WP_144069471.1">
    <property type="nucleotide sequence ID" value="NZ_CP041636.1"/>
</dbReference>
<keyword evidence="2" id="KW-0479">Metal-binding</keyword>
<proteinExistence type="predicted"/>
<dbReference type="KEGG" id="fer:FNB15_14915"/>
<evidence type="ECO:0000256" key="3">
    <source>
        <dbReference type="ARBA" id="ARBA00022741"/>
    </source>
</evidence>
<name>A0A516H4D9_9PROT</name>
<evidence type="ECO:0000313" key="7">
    <source>
        <dbReference type="EMBL" id="QDO98490.1"/>
    </source>
</evidence>
<keyword evidence="5" id="KW-0460">Magnesium</keyword>
<protein>
    <submittedName>
        <fullName evidence="7">Glutathionylspermidine synthase family protein</fullName>
    </submittedName>
</protein>
<accession>A0A516H4D9</accession>
<dbReference type="GO" id="GO:0005524">
    <property type="term" value="F:ATP binding"/>
    <property type="evidence" value="ECO:0007669"/>
    <property type="project" value="UniProtKB-KW"/>
</dbReference>
<keyword evidence="1" id="KW-0436">Ligase</keyword>
<evidence type="ECO:0000256" key="2">
    <source>
        <dbReference type="ARBA" id="ARBA00022723"/>
    </source>
</evidence>
<dbReference type="GO" id="GO:0016874">
    <property type="term" value="F:ligase activity"/>
    <property type="evidence" value="ECO:0007669"/>
    <property type="project" value="UniProtKB-KW"/>
</dbReference>
<keyword evidence="8" id="KW-1185">Reference proteome</keyword>
<reference evidence="7 8" key="1">
    <citation type="submission" date="2019-07" db="EMBL/GenBank/DDBJ databases">
        <title>Genome sequencing for Ferrovibrio sp. K5.</title>
        <authorList>
            <person name="Park S.-J."/>
        </authorList>
    </citation>
    <scope>NUCLEOTIDE SEQUENCE [LARGE SCALE GENOMIC DNA]</scope>
    <source>
        <strain evidence="7 8">K5</strain>
    </source>
</reference>
<keyword evidence="3" id="KW-0547">Nucleotide-binding</keyword>
<keyword evidence="4" id="KW-0067">ATP-binding</keyword>
<dbReference type="InterPro" id="IPR016185">
    <property type="entry name" value="PreATP-grasp_dom_sf"/>
</dbReference>
<evidence type="ECO:0000256" key="4">
    <source>
        <dbReference type="ARBA" id="ARBA00022840"/>
    </source>
</evidence>
<dbReference type="SUPFAM" id="SSF52440">
    <property type="entry name" value="PreATP-grasp domain"/>
    <property type="match status" value="1"/>
</dbReference>
<dbReference type="GO" id="GO:0046872">
    <property type="term" value="F:metal ion binding"/>
    <property type="evidence" value="ECO:0007669"/>
    <property type="project" value="UniProtKB-KW"/>
</dbReference>
<dbReference type="SUPFAM" id="SSF56059">
    <property type="entry name" value="Glutathione synthetase ATP-binding domain-like"/>
    <property type="match status" value="1"/>
</dbReference>
<gene>
    <name evidence="7" type="ORF">FNB15_14915</name>
</gene>
<evidence type="ECO:0000256" key="1">
    <source>
        <dbReference type="ARBA" id="ARBA00022598"/>
    </source>
</evidence>
<dbReference type="AlphaFoldDB" id="A0A516H4D9"/>
<dbReference type="InterPro" id="IPR005494">
    <property type="entry name" value="GSPS_pre-ATP-grasp-like_dom"/>
</dbReference>
<organism evidence="7 8">
    <name type="scientific">Ferrovibrio terrae</name>
    <dbReference type="NCBI Taxonomy" id="2594003"/>
    <lineage>
        <taxon>Bacteria</taxon>
        <taxon>Pseudomonadati</taxon>
        <taxon>Pseudomonadota</taxon>
        <taxon>Alphaproteobacteria</taxon>
        <taxon>Rhodospirillales</taxon>
        <taxon>Rhodospirillaceae</taxon>
        <taxon>Ferrovibrio</taxon>
    </lineage>
</organism>